<evidence type="ECO:0000313" key="3">
    <source>
        <dbReference type="EMBL" id="SDE32952.1"/>
    </source>
</evidence>
<gene>
    <name evidence="3" type="ORF">SAMN04489747_3128</name>
</gene>
<organism evidence="3 4">
    <name type="scientific">Auraticoccus monumenti</name>
    <dbReference type="NCBI Taxonomy" id="675864"/>
    <lineage>
        <taxon>Bacteria</taxon>
        <taxon>Bacillati</taxon>
        <taxon>Actinomycetota</taxon>
        <taxon>Actinomycetes</taxon>
        <taxon>Propionibacteriales</taxon>
        <taxon>Propionibacteriaceae</taxon>
        <taxon>Auraticoccus</taxon>
    </lineage>
</organism>
<dbReference type="Proteomes" id="UP000198546">
    <property type="component" value="Chromosome i"/>
</dbReference>
<accession>A0A1G7C0W0</accession>
<feature type="chain" id="PRO_5038545878" evidence="2">
    <location>
        <begin position="20"/>
        <end position="257"/>
    </location>
</feature>
<reference evidence="3 4" key="1">
    <citation type="submission" date="2016-10" db="EMBL/GenBank/DDBJ databases">
        <authorList>
            <person name="de Groot N.N."/>
        </authorList>
    </citation>
    <scope>NUCLEOTIDE SEQUENCE [LARGE SCALE GENOMIC DNA]</scope>
    <source>
        <strain evidence="3 4">MON 2.2</strain>
    </source>
</reference>
<evidence type="ECO:0000256" key="1">
    <source>
        <dbReference type="SAM" id="MobiDB-lite"/>
    </source>
</evidence>
<dbReference type="AlphaFoldDB" id="A0A1G7C0W0"/>
<feature type="region of interest" description="Disordered" evidence="1">
    <location>
        <begin position="24"/>
        <end position="97"/>
    </location>
</feature>
<dbReference type="OrthoDB" id="2584069at2"/>
<sequence length="257" mass="25973">MPDHSLPTAASALAALALAAALTSCLPVPPPPPPPPPSVSPAPLPSPSDPPAPLPSPSDSPAPLPSPTPVPPPVPDPPAPEPTPAPDGVVLTPRSLGHLTLDGPETLAVWDVEEAFDASGEFLYAGQTDECGLGTHEGYRVAVVMDSIQAVQAFVVENAEVVTQEGVALGSSTEDVVAAYGLENVYTAPVDSRAGGPLLVVGDGSGPPTEGQLSYAFDTDAAGEVTGLRAGAWPWIGYRDYCSDSAGRPEGTGWPLG</sequence>
<proteinExistence type="predicted"/>
<feature type="compositionally biased region" description="Pro residues" evidence="1">
    <location>
        <begin position="27"/>
        <end position="85"/>
    </location>
</feature>
<evidence type="ECO:0000256" key="2">
    <source>
        <dbReference type="SAM" id="SignalP"/>
    </source>
</evidence>
<keyword evidence="2" id="KW-0732">Signal</keyword>
<name>A0A1G7C0W0_9ACTN</name>
<dbReference type="RefSeq" id="WP_157677174.1">
    <property type="nucleotide sequence ID" value="NZ_LT629688.1"/>
</dbReference>
<dbReference type="EMBL" id="LT629688">
    <property type="protein sequence ID" value="SDE32952.1"/>
    <property type="molecule type" value="Genomic_DNA"/>
</dbReference>
<keyword evidence="4" id="KW-1185">Reference proteome</keyword>
<protein>
    <submittedName>
        <fullName evidence="3">Uncharacterized protein</fullName>
    </submittedName>
</protein>
<dbReference type="PRINTS" id="PR01217">
    <property type="entry name" value="PRICHEXTENSN"/>
</dbReference>
<feature type="signal peptide" evidence="2">
    <location>
        <begin position="1"/>
        <end position="19"/>
    </location>
</feature>
<evidence type="ECO:0000313" key="4">
    <source>
        <dbReference type="Proteomes" id="UP000198546"/>
    </source>
</evidence>
<dbReference type="STRING" id="675864.SAMN04489747_3128"/>